<reference evidence="2 3" key="1">
    <citation type="submission" date="2017-11" db="EMBL/GenBank/DDBJ databases">
        <title>De-novo sequencing of pomegranate (Punica granatum L.) genome.</title>
        <authorList>
            <person name="Akparov Z."/>
            <person name="Amiraslanov A."/>
            <person name="Hajiyeva S."/>
            <person name="Abbasov M."/>
            <person name="Kaur K."/>
            <person name="Hamwieh A."/>
            <person name="Solovyev V."/>
            <person name="Salamov A."/>
            <person name="Braich B."/>
            <person name="Kosarev P."/>
            <person name="Mahmoud A."/>
            <person name="Hajiyev E."/>
            <person name="Babayeva S."/>
            <person name="Izzatullayeva V."/>
            <person name="Mammadov A."/>
            <person name="Mammadov A."/>
            <person name="Sharifova S."/>
            <person name="Ojaghi J."/>
            <person name="Eynullazada K."/>
            <person name="Bayramov B."/>
            <person name="Abdulazimova A."/>
            <person name="Shahmuradov I."/>
        </authorList>
    </citation>
    <scope>NUCLEOTIDE SEQUENCE [LARGE SCALE GENOMIC DNA]</scope>
    <source>
        <strain evidence="3">cv. AG2017</strain>
        <tissue evidence="2">Leaf</tissue>
    </source>
</reference>
<protein>
    <submittedName>
        <fullName evidence="2">Uncharacterized protein</fullName>
    </submittedName>
</protein>
<name>A0A2I0J3C0_PUNGR</name>
<proteinExistence type="predicted"/>
<sequence>MGSARGLARRAPVRAKDRRKGEAYLNRMWAKNKSRRGLVTALSEEDNGEAPPLPPTLLLRPSIATVPVASLTSPPTATSIIPSGSLKATKSESTSKKPDWGGIWFGHEPKARDLRPTFTQGSRETRVGQDLRFDPTHTSRALTRLRRGSRELKLERKRRAHGSRVWVHPNRWLTTPGLGSRTRGDLTHWDHDSRLPREAEQWMSMSVRATAHIRRKRLTMIFFYNIVIF</sequence>
<dbReference type="AlphaFoldDB" id="A0A2I0J3C0"/>
<feature type="region of interest" description="Disordered" evidence="1">
    <location>
        <begin position="82"/>
        <end position="106"/>
    </location>
</feature>
<evidence type="ECO:0000313" key="2">
    <source>
        <dbReference type="EMBL" id="PKI50724.1"/>
    </source>
</evidence>
<feature type="compositionally biased region" description="Basic and acidic residues" evidence="1">
    <location>
        <begin position="89"/>
        <end position="99"/>
    </location>
</feature>
<dbReference type="Proteomes" id="UP000233551">
    <property type="component" value="Unassembled WGS sequence"/>
</dbReference>
<keyword evidence="3" id="KW-1185">Reference proteome</keyword>
<evidence type="ECO:0000313" key="3">
    <source>
        <dbReference type="Proteomes" id="UP000233551"/>
    </source>
</evidence>
<dbReference type="EMBL" id="PGOL01002084">
    <property type="protein sequence ID" value="PKI50724.1"/>
    <property type="molecule type" value="Genomic_DNA"/>
</dbReference>
<organism evidence="2 3">
    <name type="scientific">Punica granatum</name>
    <name type="common">Pomegranate</name>
    <dbReference type="NCBI Taxonomy" id="22663"/>
    <lineage>
        <taxon>Eukaryota</taxon>
        <taxon>Viridiplantae</taxon>
        <taxon>Streptophyta</taxon>
        <taxon>Embryophyta</taxon>
        <taxon>Tracheophyta</taxon>
        <taxon>Spermatophyta</taxon>
        <taxon>Magnoliopsida</taxon>
        <taxon>eudicotyledons</taxon>
        <taxon>Gunneridae</taxon>
        <taxon>Pentapetalae</taxon>
        <taxon>rosids</taxon>
        <taxon>malvids</taxon>
        <taxon>Myrtales</taxon>
        <taxon>Lythraceae</taxon>
        <taxon>Punica</taxon>
    </lineage>
</organism>
<feature type="compositionally biased region" description="Basic residues" evidence="1">
    <location>
        <begin position="7"/>
        <end position="18"/>
    </location>
</feature>
<comment type="caution">
    <text evidence="2">The sequence shown here is derived from an EMBL/GenBank/DDBJ whole genome shotgun (WGS) entry which is preliminary data.</text>
</comment>
<accession>A0A2I0J3C0</accession>
<evidence type="ECO:0000256" key="1">
    <source>
        <dbReference type="SAM" id="MobiDB-lite"/>
    </source>
</evidence>
<gene>
    <name evidence="2" type="ORF">CRG98_028866</name>
</gene>
<feature type="region of interest" description="Disordered" evidence="1">
    <location>
        <begin position="1"/>
        <end position="21"/>
    </location>
</feature>